<reference evidence="2" key="1">
    <citation type="submission" date="2020-12" db="EMBL/GenBank/DDBJ databases">
        <title>Antrihabitans popcorni sp. nov. and Antrihabitans auranticaus sp. nov., isolated from a larva cave.</title>
        <authorList>
            <person name="Lee S.D."/>
            <person name="Kim I.S."/>
        </authorList>
    </citation>
    <scope>NUCLEOTIDE SEQUENCE</scope>
    <source>
        <strain evidence="2">YC3-6</strain>
    </source>
</reference>
<dbReference type="EMBL" id="JAEMNV010000003">
    <property type="protein sequence ID" value="MBJ8339510.1"/>
    <property type="molecule type" value="Genomic_DNA"/>
</dbReference>
<dbReference type="AlphaFoldDB" id="A0A934U390"/>
<keyword evidence="3" id="KW-1185">Reference proteome</keyword>
<dbReference type="Proteomes" id="UP000655868">
    <property type="component" value="Unassembled WGS sequence"/>
</dbReference>
<evidence type="ECO:0000259" key="1">
    <source>
        <dbReference type="Pfam" id="PF12728"/>
    </source>
</evidence>
<comment type="caution">
    <text evidence="2">The sequence shown here is derived from an EMBL/GenBank/DDBJ whole genome shotgun (WGS) entry which is preliminary data.</text>
</comment>
<evidence type="ECO:0000313" key="2">
    <source>
        <dbReference type="EMBL" id="MBJ8339510.1"/>
    </source>
</evidence>
<protein>
    <submittedName>
        <fullName evidence="2">Helix-turn-helix domain-containing protein</fullName>
    </submittedName>
</protein>
<proteinExistence type="predicted"/>
<feature type="domain" description="Helix-turn-helix" evidence="1">
    <location>
        <begin position="4"/>
        <end position="52"/>
    </location>
</feature>
<evidence type="ECO:0000313" key="3">
    <source>
        <dbReference type="Proteomes" id="UP000655868"/>
    </source>
</evidence>
<sequence>MAELTSTAAAEILGVTPREVRRLASDGQLQGARLLGRTFVVDAESVQRLAQEPRRRGRPWSERIAWAALTIVSDSDAPWLSAVERTRLMHRLRRSSVDDLVYLARQRARVRRFRCHTTMLDDIASRVVPTGGSALHVDNLRKWGLTPAQKHLDAYLPVGDVDALTERFALVDDAAGNVTLRGVACVDVFARGRPPLAAVALDLADSLNTRERAAGLRELGSLHSAVFGRG</sequence>
<dbReference type="Pfam" id="PF12728">
    <property type="entry name" value="HTH_17"/>
    <property type="match status" value="1"/>
</dbReference>
<gene>
    <name evidence="2" type="ORF">JGU71_11490</name>
</gene>
<accession>A0A934U390</accession>
<organism evidence="2 3">
    <name type="scientific">Antrihabitans stalagmiti</name>
    <dbReference type="NCBI Taxonomy" id="2799499"/>
    <lineage>
        <taxon>Bacteria</taxon>
        <taxon>Bacillati</taxon>
        <taxon>Actinomycetota</taxon>
        <taxon>Actinomycetes</taxon>
        <taxon>Mycobacteriales</taxon>
        <taxon>Nocardiaceae</taxon>
        <taxon>Antrihabitans</taxon>
    </lineage>
</organism>
<name>A0A934U390_9NOCA</name>
<dbReference type="RefSeq" id="WP_199704255.1">
    <property type="nucleotide sequence ID" value="NZ_JAEMNV010000003.1"/>
</dbReference>
<dbReference type="InterPro" id="IPR041657">
    <property type="entry name" value="HTH_17"/>
</dbReference>